<comment type="caution">
    <text evidence="1">The sequence shown here is derived from an EMBL/GenBank/DDBJ whole genome shotgun (WGS) entry which is preliminary data.</text>
</comment>
<evidence type="ECO:0000313" key="1">
    <source>
        <dbReference type="EMBL" id="RGC05439.1"/>
    </source>
</evidence>
<name>A0A3E2V5P1_9FIRM</name>
<proteinExistence type="predicted"/>
<dbReference type="AlphaFoldDB" id="A0A3E2V5P1"/>
<dbReference type="Proteomes" id="UP000261079">
    <property type="component" value="Unassembled WGS sequence"/>
</dbReference>
<accession>A0A3E2V5P1</accession>
<protein>
    <submittedName>
        <fullName evidence="1">Uncharacterized protein</fullName>
    </submittedName>
</protein>
<dbReference type="EMBL" id="QVEZ01000004">
    <property type="protein sequence ID" value="RGC05439.1"/>
    <property type="molecule type" value="Genomic_DNA"/>
</dbReference>
<reference evidence="1 2" key="1">
    <citation type="submission" date="2018-08" db="EMBL/GenBank/DDBJ databases">
        <title>A genome reference for cultivated species of the human gut microbiota.</title>
        <authorList>
            <person name="Zou Y."/>
            <person name="Xue W."/>
            <person name="Luo G."/>
        </authorList>
    </citation>
    <scope>NUCLEOTIDE SEQUENCE [LARGE SCALE GENOMIC DNA]</scope>
    <source>
        <strain evidence="1 2">AM42-11AC</strain>
    </source>
</reference>
<organism evidence="1 2">
    <name type="scientific">Faecalibacterium prausnitzii</name>
    <dbReference type="NCBI Taxonomy" id="853"/>
    <lineage>
        <taxon>Bacteria</taxon>
        <taxon>Bacillati</taxon>
        <taxon>Bacillota</taxon>
        <taxon>Clostridia</taxon>
        <taxon>Eubacteriales</taxon>
        <taxon>Oscillospiraceae</taxon>
        <taxon>Faecalibacterium</taxon>
    </lineage>
</organism>
<sequence length="293" mass="34197">MGFMDRMKSFFSENGDEIISQGVDAYEEKTGRTVDRDKLKSILLNHDRDIVERVVNTMEVYRNGELIEGESVSDIMTRLYSHSLSMSDDESSQAVWELIQAKNLTNPENLGRFLVELYTEQFKHFDERFHVVEALLEAKDRSLIESAQVRFKDYKAAVANGDEAKQQQYLEDVQTYYRDAIMKFEESLKVRIKTVENIVKGPKFLRSIHLSQMDNAIEAVRRGIELLNEVVPTEAQIMQMNNGNGSDIMEQYQRFYEEWIMDNIGMLKDYCKTEDDAFWEQVEKDGFTPLLME</sequence>
<evidence type="ECO:0000313" key="2">
    <source>
        <dbReference type="Proteomes" id="UP000261079"/>
    </source>
</evidence>
<gene>
    <name evidence="1" type="ORF">DW905_07340</name>
</gene>